<feature type="region of interest" description="Disordered" evidence="1">
    <location>
        <begin position="40"/>
        <end position="72"/>
    </location>
</feature>
<comment type="caution">
    <text evidence="2">The sequence shown here is derived from an EMBL/GenBank/DDBJ whole genome shotgun (WGS) entry which is preliminary data.</text>
</comment>
<name>A0A553NUE8_TIGCA</name>
<dbReference type="EMBL" id="VCGU01000010">
    <property type="protein sequence ID" value="TRY69036.1"/>
    <property type="molecule type" value="Genomic_DNA"/>
</dbReference>
<feature type="compositionally biased region" description="Low complexity" evidence="1">
    <location>
        <begin position="42"/>
        <end position="52"/>
    </location>
</feature>
<evidence type="ECO:0000256" key="1">
    <source>
        <dbReference type="SAM" id="MobiDB-lite"/>
    </source>
</evidence>
<keyword evidence="3" id="KW-1185">Reference proteome</keyword>
<evidence type="ECO:0000313" key="2">
    <source>
        <dbReference type="EMBL" id="TRY69036.1"/>
    </source>
</evidence>
<reference evidence="2 3" key="1">
    <citation type="journal article" date="2018" name="Nat. Ecol. Evol.">
        <title>Genomic signatures of mitonuclear coevolution across populations of Tigriopus californicus.</title>
        <authorList>
            <person name="Barreto F.S."/>
            <person name="Watson E.T."/>
            <person name="Lima T.G."/>
            <person name="Willett C.S."/>
            <person name="Edmands S."/>
            <person name="Li W."/>
            <person name="Burton R.S."/>
        </authorList>
    </citation>
    <scope>NUCLEOTIDE SEQUENCE [LARGE SCALE GENOMIC DNA]</scope>
    <source>
        <strain evidence="2 3">San Diego</strain>
    </source>
</reference>
<dbReference type="AlphaFoldDB" id="A0A553NUE8"/>
<protein>
    <submittedName>
        <fullName evidence="2">Uncharacterized protein</fullName>
    </submittedName>
</protein>
<feature type="region of interest" description="Disordered" evidence="1">
    <location>
        <begin position="1"/>
        <end position="25"/>
    </location>
</feature>
<evidence type="ECO:0000313" key="3">
    <source>
        <dbReference type="Proteomes" id="UP000318571"/>
    </source>
</evidence>
<gene>
    <name evidence="2" type="ORF">TCAL_16486</name>
</gene>
<dbReference type="Proteomes" id="UP000318571">
    <property type="component" value="Chromosome 1"/>
</dbReference>
<accession>A0A553NUE8</accession>
<feature type="compositionally biased region" description="Low complexity" evidence="1">
    <location>
        <begin position="63"/>
        <end position="72"/>
    </location>
</feature>
<proteinExistence type="predicted"/>
<organism evidence="2 3">
    <name type="scientific">Tigriopus californicus</name>
    <name type="common">Marine copepod</name>
    <dbReference type="NCBI Taxonomy" id="6832"/>
    <lineage>
        <taxon>Eukaryota</taxon>
        <taxon>Metazoa</taxon>
        <taxon>Ecdysozoa</taxon>
        <taxon>Arthropoda</taxon>
        <taxon>Crustacea</taxon>
        <taxon>Multicrustacea</taxon>
        <taxon>Hexanauplia</taxon>
        <taxon>Copepoda</taxon>
        <taxon>Harpacticoida</taxon>
        <taxon>Harpacticidae</taxon>
        <taxon>Tigriopus</taxon>
    </lineage>
</organism>
<sequence length="127" mass="13188">MKNSATEELGTRAGMAGGGEMRTGADGAGCKVGASVFGARGSKSASSVSSESELPAKARGLKSSSWRSSNENPSNLLLAESKLMSSSFSGFLAEWLESLSLPPPLLKDPFRDVESFSLILTSQISVI</sequence>